<reference evidence="14 15" key="1">
    <citation type="submission" date="2018-10" db="EMBL/GenBank/DDBJ databases">
        <title>Genomic Encyclopedia of Type Strains, Phase IV (KMG-IV): sequencing the most valuable type-strain genomes for metagenomic binning, comparative biology and taxonomic classification.</title>
        <authorList>
            <person name="Goeker M."/>
        </authorList>
    </citation>
    <scope>NUCLEOTIDE SEQUENCE [LARGE SCALE GENOMIC DNA]</scope>
    <source>
        <strain evidence="14 15">DSM 25080</strain>
    </source>
</reference>
<gene>
    <name evidence="14" type="ORF">DFR27_0957</name>
</gene>
<keyword evidence="5 11" id="KW-0808">Transferase</keyword>
<dbReference type="InterPro" id="IPR024932">
    <property type="entry name" value="ApbE"/>
</dbReference>
<feature type="binding site" evidence="12">
    <location>
        <position position="287"/>
    </location>
    <ligand>
        <name>Mg(2+)</name>
        <dbReference type="ChEBI" id="CHEBI:18420"/>
    </ligand>
</feature>
<evidence type="ECO:0000256" key="2">
    <source>
        <dbReference type="ARBA" id="ARBA00011955"/>
    </source>
</evidence>
<dbReference type="PROSITE" id="PS51257">
    <property type="entry name" value="PROKAR_LIPOPROTEIN"/>
    <property type="match status" value="1"/>
</dbReference>
<evidence type="ECO:0000256" key="1">
    <source>
        <dbReference type="ARBA" id="ARBA00008282"/>
    </source>
</evidence>
<dbReference type="PANTHER" id="PTHR30040">
    <property type="entry name" value="THIAMINE BIOSYNTHESIS LIPOPROTEIN APBE"/>
    <property type="match status" value="1"/>
</dbReference>
<feature type="signal peptide" evidence="13">
    <location>
        <begin position="1"/>
        <end position="21"/>
    </location>
</feature>
<evidence type="ECO:0000256" key="13">
    <source>
        <dbReference type="RuleBase" id="RU363002"/>
    </source>
</evidence>
<evidence type="ECO:0000256" key="5">
    <source>
        <dbReference type="ARBA" id="ARBA00022679"/>
    </source>
</evidence>
<dbReference type="InterPro" id="IPR003374">
    <property type="entry name" value="ApbE-like_sf"/>
</dbReference>
<evidence type="ECO:0000256" key="11">
    <source>
        <dbReference type="PIRNR" id="PIRNR006268"/>
    </source>
</evidence>
<feature type="binding site" evidence="12">
    <location>
        <position position="173"/>
    </location>
    <ligand>
        <name>Mg(2+)</name>
        <dbReference type="ChEBI" id="CHEBI:18420"/>
    </ligand>
</feature>
<comment type="catalytic activity">
    <reaction evidence="10 11 13">
        <text>L-threonyl-[protein] + FAD = FMN-L-threonyl-[protein] + AMP + H(+)</text>
        <dbReference type="Rhea" id="RHEA:36847"/>
        <dbReference type="Rhea" id="RHEA-COMP:11060"/>
        <dbReference type="Rhea" id="RHEA-COMP:11061"/>
        <dbReference type="ChEBI" id="CHEBI:15378"/>
        <dbReference type="ChEBI" id="CHEBI:30013"/>
        <dbReference type="ChEBI" id="CHEBI:57692"/>
        <dbReference type="ChEBI" id="CHEBI:74257"/>
        <dbReference type="ChEBI" id="CHEBI:456215"/>
        <dbReference type="EC" id="2.7.1.180"/>
    </reaction>
</comment>
<comment type="similarity">
    <text evidence="1 11 13">Belongs to the ApbE family.</text>
</comment>
<sequence>MVKLNRLLKTGLLALFLVVYGCDTGGTSTLIEGPTMGTRYHIVVVSEDTVDGEALKQEVDRILRSINNSMSTYQSDSELSLINVSEQTDFRLSTALAEVLSAALAICEAAPTHYDVSIGPLVNLWGFGPSNRGDEAPSEQDVQRALSQVGCERISLVDQQLSRPQGMYIDLSSIAKGYGADAVARRLEMLGYSHYMVEIGGEVVAKGRNERGTIWQIGVERPSLEGGNPILAVALDSLGVATSGDYRNFFVEGEKRYGHTINPITGYPIQHNTLSVTVVAENAMQADGWATALNSAGVEAGYEIATSLDLAAFFIYAEDGELKTLASPAFTELTEQ</sequence>
<keyword evidence="6 11" id="KW-0479">Metal-binding</keyword>
<dbReference type="GO" id="GO:0005886">
    <property type="term" value="C:plasma membrane"/>
    <property type="evidence" value="ECO:0007669"/>
    <property type="project" value="UniProtKB-SubCell"/>
</dbReference>
<keyword evidence="13" id="KW-0997">Cell inner membrane</keyword>
<keyword evidence="13 14" id="KW-0449">Lipoprotein</keyword>
<dbReference type="GO" id="GO:0016740">
    <property type="term" value="F:transferase activity"/>
    <property type="evidence" value="ECO:0007669"/>
    <property type="project" value="UniProtKB-UniRule"/>
</dbReference>
<accession>A0A3M0AC44</accession>
<keyword evidence="4 11" id="KW-0285">Flavoprotein</keyword>
<dbReference type="EC" id="2.7.1.180" evidence="2 11"/>
<dbReference type="PIRSF" id="PIRSF006268">
    <property type="entry name" value="ApbE"/>
    <property type="match status" value="1"/>
</dbReference>
<evidence type="ECO:0000256" key="4">
    <source>
        <dbReference type="ARBA" id="ARBA00022630"/>
    </source>
</evidence>
<evidence type="ECO:0000256" key="10">
    <source>
        <dbReference type="ARBA" id="ARBA00048540"/>
    </source>
</evidence>
<evidence type="ECO:0000313" key="14">
    <source>
        <dbReference type="EMBL" id="RMA81159.1"/>
    </source>
</evidence>
<keyword evidence="7 11" id="KW-0274">FAD</keyword>
<dbReference type="SUPFAM" id="SSF143631">
    <property type="entry name" value="ApbE-like"/>
    <property type="match status" value="1"/>
</dbReference>
<comment type="caution">
    <text evidence="14">The sequence shown here is derived from an EMBL/GenBank/DDBJ whole genome shotgun (WGS) entry which is preliminary data.</text>
</comment>
<dbReference type="GO" id="GO:0046872">
    <property type="term" value="F:metal ion binding"/>
    <property type="evidence" value="ECO:0007669"/>
    <property type="project" value="UniProtKB-UniRule"/>
</dbReference>
<dbReference type="Pfam" id="PF02424">
    <property type="entry name" value="ApbE"/>
    <property type="match status" value="1"/>
</dbReference>
<evidence type="ECO:0000256" key="7">
    <source>
        <dbReference type="ARBA" id="ARBA00022827"/>
    </source>
</evidence>
<dbReference type="Gene3D" id="3.10.520.10">
    <property type="entry name" value="ApbE-like domains"/>
    <property type="match status" value="1"/>
</dbReference>
<dbReference type="EMBL" id="REFJ01000002">
    <property type="protein sequence ID" value="RMA81159.1"/>
    <property type="molecule type" value="Genomic_DNA"/>
</dbReference>
<evidence type="ECO:0000313" key="15">
    <source>
        <dbReference type="Proteomes" id="UP000267187"/>
    </source>
</evidence>
<keyword evidence="13" id="KW-0472">Membrane</keyword>
<dbReference type="AlphaFoldDB" id="A0A3M0AC44"/>
<evidence type="ECO:0000256" key="8">
    <source>
        <dbReference type="ARBA" id="ARBA00022842"/>
    </source>
</evidence>
<feature type="chain" id="PRO_5017854713" description="FAD:protein FMN transferase" evidence="13">
    <location>
        <begin position="22"/>
        <end position="336"/>
    </location>
</feature>
<proteinExistence type="inferred from homology"/>
<comment type="cofactor">
    <cofactor evidence="12">
        <name>Mg(2+)</name>
        <dbReference type="ChEBI" id="CHEBI:18420"/>
    </cofactor>
    <cofactor evidence="12">
        <name>Mn(2+)</name>
        <dbReference type="ChEBI" id="CHEBI:29035"/>
    </cofactor>
    <text evidence="12">Magnesium. Can also use manganese.</text>
</comment>
<name>A0A3M0AC44_9GAMM</name>
<evidence type="ECO:0000256" key="3">
    <source>
        <dbReference type="ARBA" id="ARBA00016337"/>
    </source>
</evidence>
<evidence type="ECO:0000256" key="6">
    <source>
        <dbReference type="ARBA" id="ARBA00022723"/>
    </source>
</evidence>
<organism evidence="14 15">
    <name type="scientific">Umboniibacter marinipuniceus</name>
    <dbReference type="NCBI Taxonomy" id="569599"/>
    <lineage>
        <taxon>Bacteria</taxon>
        <taxon>Pseudomonadati</taxon>
        <taxon>Pseudomonadota</taxon>
        <taxon>Gammaproteobacteria</taxon>
        <taxon>Cellvibrionales</taxon>
        <taxon>Cellvibrionaceae</taxon>
        <taxon>Umboniibacter</taxon>
    </lineage>
</organism>
<dbReference type="Proteomes" id="UP000267187">
    <property type="component" value="Unassembled WGS sequence"/>
</dbReference>
<protein>
    <recommendedName>
        <fullName evidence="3 11">FAD:protein FMN transferase</fullName>
        <ecNumber evidence="2 11">2.7.1.180</ecNumber>
    </recommendedName>
    <alternativeName>
        <fullName evidence="9 11">Flavin transferase</fullName>
    </alternativeName>
</protein>
<dbReference type="PANTHER" id="PTHR30040:SF2">
    <property type="entry name" value="FAD:PROTEIN FMN TRANSFERASE"/>
    <property type="match status" value="1"/>
</dbReference>
<comment type="function">
    <text evidence="13">Flavin transferase that catalyzes the transfer of the FMN moiety of FAD and its covalent binding to the hydroxyl group of a threonine residue in a target flavoprotein.</text>
</comment>
<evidence type="ECO:0000256" key="9">
    <source>
        <dbReference type="ARBA" id="ARBA00031306"/>
    </source>
</evidence>
<evidence type="ECO:0000256" key="12">
    <source>
        <dbReference type="PIRSR" id="PIRSR006268-2"/>
    </source>
</evidence>
<keyword evidence="8 11" id="KW-0460">Magnesium</keyword>
<keyword evidence="15" id="KW-1185">Reference proteome</keyword>
<comment type="subcellular location">
    <subcellularLocation>
        <location evidence="13">Cell inner membrane</location>
        <topology evidence="13">Lipid-anchor</topology>
        <orientation evidence="13">Periplasmic side</orientation>
    </subcellularLocation>
</comment>
<keyword evidence="13" id="KW-1003">Cell membrane</keyword>
<feature type="binding site" evidence="12">
    <location>
        <position position="291"/>
    </location>
    <ligand>
        <name>Mg(2+)</name>
        <dbReference type="ChEBI" id="CHEBI:18420"/>
    </ligand>
</feature>
<keyword evidence="13" id="KW-0732">Signal</keyword>